<feature type="compositionally biased region" description="Polar residues" evidence="1">
    <location>
        <begin position="170"/>
        <end position="184"/>
    </location>
</feature>
<protein>
    <recommendedName>
        <fullName evidence="2">BZIP domain-containing protein</fullName>
    </recommendedName>
</protein>
<evidence type="ECO:0000259" key="2">
    <source>
        <dbReference type="PROSITE" id="PS00036"/>
    </source>
</evidence>
<dbReference type="HOGENOM" id="CLU_042808_0_0_1"/>
<dbReference type="EMBL" id="DS027054">
    <property type="protein sequence ID" value="EAW10330.1"/>
    <property type="molecule type" value="Genomic_DNA"/>
</dbReference>
<dbReference type="PROSITE" id="PS00036">
    <property type="entry name" value="BZIP_BASIC"/>
    <property type="match status" value="1"/>
</dbReference>
<organism evidence="3 4">
    <name type="scientific">Aspergillus clavatus (strain ATCC 1007 / CBS 513.65 / DSM 816 / NCTC 3887 / NRRL 1 / QM 1276 / 107)</name>
    <dbReference type="NCBI Taxonomy" id="344612"/>
    <lineage>
        <taxon>Eukaryota</taxon>
        <taxon>Fungi</taxon>
        <taxon>Dikarya</taxon>
        <taxon>Ascomycota</taxon>
        <taxon>Pezizomycotina</taxon>
        <taxon>Eurotiomycetes</taxon>
        <taxon>Eurotiomycetidae</taxon>
        <taxon>Eurotiales</taxon>
        <taxon>Aspergillaceae</taxon>
        <taxon>Aspergillus</taxon>
        <taxon>Aspergillus subgen. Fumigati</taxon>
    </lineage>
</organism>
<dbReference type="STRING" id="344612.A1CHH5"/>
<feature type="domain" description="BZIP" evidence="2">
    <location>
        <begin position="334"/>
        <end position="348"/>
    </location>
</feature>
<feature type="region of interest" description="Disordered" evidence="1">
    <location>
        <begin position="162"/>
        <end position="264"/>
    </location>
</feature>
<dbReference type="eggNOG" id="ENOG502S3WG">
    <property type="taxonomic scope" value="Eukaryota"/>
</dbReference>
<evidence type="ECO:0000313" key="4">
    <source>
        <dbReference type="Proteomes" id="UP000006701"/>
    </source>
</evidence>
<dbReference type="VEuPathDB" id="FungiDB:ACLA_047990"/>
<dbReference type="OMA" id="PQSWHPY"/>
<feature type="compositionally biased region" description="Low complexity" evidence="1">
    <location>
        <begin position="442"/>
        <end position="456"/>
    </location>
</feature>
<dbReference type="GO" id="GO:0003700">
    <property type="term" value="F:DNA-binding transcription factor activity"/>
    <property type="evidence" value="ECO:0007669"/>
    <property type="project" value="InterPro"/>
</dbReference>
<feature type="compositionally biased region" description="Low complexity" evidence="1">
    <location>
        <begin position="86"/>
        <end position="116"/>
    </location>
</feature>
<feature type="region of interest" description="Disordered" evidence="1">
    <location>
        <begin position="396"/>
        <end position="491"/>
    </location>
</feature>
<dbReference type="AlphaFoldDB" id="A1CHH5"/>
<feature type="compositionally biased region" description="Polar residues" evidence="1">
    <location>
        <begin position="218"/>
        <end position="249"/>
    </location>
</feature>
<accession>A1CHH5</accession>
<feature type="region of interest" description="Disordered" evidence="1">
    <location>
        <begin position="1"/>
        <end position="63"/>
    </location>
</feature>
<evidence type="ECO:0000256" key="1">
    <source>
        <dbReference type="SAM" id="MobiDB-lite"/>
    </source>
</evidence>
<name>A1CHH5_ASPCL</name>
<keyword evidence="4" id="KW-1185">Reference proteome</keyword>
<dbReference type="Proteomes" id="UP000006701">
    <property type="component" value="Unassembled WGS sequence"/>
</dbReference>
<feature type="region of interest" description="Disordered" evidence="1">
    <location>
        <begin position="283"/>
        <end position="365"/>
    </location>
</feature>
<reference evidence="3 4" key="1">
    <citation type="journal article" date="2008" name="PLoS Genet.">
        <title>Genomic islands in the pathogenic filamentous fungus Aspergillus fumigatus.</title>
        <authorList>
            <person name="Fedorova N.D."/>
            <person name="Khaldi N."/>
            <person name="Joardar V.S."/>
            <person name="Maiti R."/>
            <person name="Amedeo P."/>
            <person name="Anderson M.J."/>
            <person name="Crabtree J."/>
            <person name="Silva J.C."/>
            <person name="Badger J.H."/>
            <person name="Albarraq A."/>
            <person name="Angiuoli S."/>
            <person name="Bussey H."/>
            <person name="Bowyer P."/>
            <person name="Cotty P.J."/>
            <person name="Dyer P.S."/>
            <person name="Egan A."/>
            <person name="Galens K."/>
            <person name="Fraser-Liggett C.M."/>
            <person name="Haas B.J."/>
            <person name="Inman J.M."/>
            <person name="Kent R."/>
            <person name="Lemieux S."/>
            <person name="Malavazi I."/>
            <person name="Orvis J."/>
            <person name="Roemer T."/>
            <person name="Ronning C.M."/>
            <person name="Sundaram J.P."/>
            <person name="Sutton G."/>
            <person name="Turner G."/>
            <person name="Venter J.C."/>
            <person name="White O.R."/>
            <person name="Whitty B.R."/>
            <person name="Youngman P."/>
            <person name="Wolfe K.H."/>
            <person name="Goldman G.H."/>
            <person name="Wortman J.R."/>
            <person name="Jiang B."/>
            <person name="Denning D.W."/>
            <person name="Nierman W.C."/>
        </authorList>
    </citation>
    <scope>NUCLEOTIDE SEQUENCE [LARGE SCALE GENOMIC DNA]</scope>
    <source>
        <strain evidence="4">ATCC 1007 / CBS 513.65 / DSM 816 / NCTC 3887 / NRRL 1</strain>
    </source>
</reference>
<dbReference type="GeneID" id="4704188"/>
<dbReference type="RefSeq" id="XP_001271756.1">
    <property type="nucleotide sequence ID" value="XM_001271755.1"/>
</dbReference>
<feature type="compositionally biased region" description="Polar residues" evidence="1">
    <location>
        <begin position="471"/>
        <end position="491"/>
    </location>
</feature>
<feature type="compositionally biased region" description="Basic and acidic residues" evidence="1">
    <location>
        <begin position="332"/>
        <end position="343"/>
    </location>
</feature>
<proteinExistence type="predicted"/>
<gene>
    <name evidence="3" type="ORF">ACLA_047990</name>
</gene>
<feature type="compositionally biased region" description="Basic and acidic residues" evidence="1">
    <location>
        <begin position="14"/>
        <end position="33"/>
    </location>
</feature>
<dbReference type="InterPro" id="IPR004827">
    <property type="entry name" value="bZIP"/>
</dbReference>
<feature type="region of interest" description="Disordered" evidence="1">
    <location>
        <begin position="75"/>
        <end position="150"/>
    </location>
</feature>
<sequence>MSQTSPASAPLTHDGLRPETRGLPDKKRARVDDEAPSAEGPDPVHPRPLSWQPSAPVEPPLQAAQLRSIGVHSILNPPAKSAPAALTDLGRDGLSLGRLQPSASSSSASLSSAPSSHVRMPSSPTVRLASPSIQHAKRPSLSPGLMSRQIIAPASPTARFVGSAGPYARKTNTSQSPLVQSPLAQESRPGLYRMASGSPLPMDSSHMSDSQAPVAASIHSTPTFHSRRVSTNPTPTPSSHEASPTTPVSVYSPFGRSSPAITGLGVTQPASFVQLPQYGTAEPVSRLPSVVPGPLHAGNEQAAMGGSAPNTPPVPGMIPCILDLKSGSSSQAEKRKANSDASRRFRNRKRNEMQMEQKITAQQDEIRKQQEKIQALMQERDHYRSERDFYREHVNRLVPPGQIPPRPASPAACRSTSERDAETTWSGGETRAAVGPAGHLNPTGSPLGSSSHSPGSWHNGASYPAPAERNMVSNEPQTRPMSQLSESWTRS</sequence>
<dbReference type="KEGG" id="act:ACLA_047990"/>
<dbReference type="OrthoDB" id="2247093at2759"/>
<evidence type="ECO:0000313" key="3">
    <source>
        <dbReference type="EMBL" id="EAW10330.1"/>
    </source>
</evidence>